<proteinExistence type="predicted"/>
<dbReference type="Pfam" id="PF19512">
    <property type="entry name" value="DUF6046"/>
    <property type="match status" value="1"/>
</dbReference>
<evidence type="ECO:0000259" key="1">
    <source>
        <dbReference type="Pfam" id="PF19512"/>
    </source>
</evidence>
<accession>A0A8S5QQS1</accession>
<dbReference type="InterPro" id="IPR046109">
    <property type="entry name" value="DUF6046"/>
</dbReference>
<feature type="domain" description="DUF6046" evidence="1">
    <location>
        <begin position="97"/>
        <end position="214"/>
    </location>
</feature>
<evidence type="ECO:0000313" key="2">
    <source>
        <dbReference type="EMBL" id="DAE21153.1"/>
    </source>
</evidence>
<dbReference type="EMBL" id="BK015708">
    <property type="protein sequence ID" value="DAE21153.1"/>
    <property type="molecule type" value="Genomic_DNA"/>
</dbReference>
<sequence>MEYREILDKGLPLKVDNKAHRFVLENLALRIIGGKVPPYWLFREIGIANVDSEDYDSIKALSDEELEDMVRTNALGIPMTMPLELRIEEPGAKSWLLPFEPMISITGKNIIKKRNVNKGSVRGSIKERWAQDDYEITIEGVLISTDGKYPEQDVSKLRKHCEAASVSCLSPLLEIFGINHIVIEEWELPFTSGTENQNYSIKAVSDNDYKLLLGREEYNGLRNK</sequence>
<name>A0A8S5QQS1_9CAUD</name>
<protein>
    <recommendedName>
        <fullName evidence="1">DUF6046 domain-containing protein</fullName>
    </recommendedName>
</protein>
<organism evidence="2">
    <name type="scientific">Myoviridae sp. ctStS16</name>
    <dbReference type="NCBI Taxonomy" id="2826654"/>
    <lineage>
        <taxon>Viruses</taxon>
        <taxon>Duplodnaviria</taxon>
        <taxon>Heunggongvirae</taxon>
        <taxon>Uroviricota</taxon>
        <taxon>Caudoviricetes</taxon>
    </lineage>
</organism>
<reference evidence="2" key="1">
    <citation type="journal article" date="2021" name="Proc. Natl. Acad. Sci. U.S.A.">
        <title>A Catalog of Tens of Thousands of Viruses from Human Metagenomes Reveals Hidden Associations with Chronic Diseases.</title>
        <authorList>
            <person name="Tisza M.J."/>
            <person name="Buck C.B."/>
        </authorList>
    </citation>
    <scope>NUCLEOTIDE SEQUENCE</scope>
    <source>
        <strain evidence="2">CtStS16</strain>
    </source>
</reference>